<evidence type="ECO:0000313" key="6">
    <source>
        <dbReference type="Proteomes" id="UP000294927"/>
    </source>
</evidence>
<evidence type="ECO:0000256" key="3">
    <source>
        <dbReference type="ARBA" id="ARBA00023180"/>
    </source>
</evidence>
<dbReference type="InterPro" id="IPR010255">
    <property type="entry name" value="Haem_peroxidase_sf"/>
</dbReference>
<dbReference type="CDD" id="cd09819">
    <property type="entry name" value="An_peroxidase_bacterial_1"/>
    <property type="match status" value="1"/>
</dbReference>
<dbReference type="Proteomes" id="UP000294927">
    <property type="component" value="Unassembled WGS sequence"/>
</dbReference>
<accession>A0A4R7VFF7</accession>
<dbReference type="InterPro" id="IPR037120">
    <property type="entry name" value="Haem_peroxidase_sf_animal"/>
</dbReference>
<dbReference type="PROSITE" id="PS50292">
    <property type="entry name" value="PEROXIDASE_3"/>
    <property type="match status" value="1"/>
</dbReference>
<feature type="region of interest" description="Disordered" evidence="4">
    <location>
        <begin position="108"/>
        <end position="129"/>
    </location>
</feature>
<dbReference type="PANTHER" id="PTHR11475">
    <property type="entry name" value="OXIDASE/PEROXIDASE"/>
    <property type="match status" value="1"/>
</dbReference>
<dbReference type="InterPro" id="IPR019791">
    <property type="entry name" value="Haem_peroxidase_animal"/>
</dbReference>
<protein>
    <submittedName>
        <fullName evidence="5">Heme peroxidase</fullName>
    </submittedName>
</protein>
<evidence type="ECO:0000313" key="5">
    <source>
        <dbReference type="EMBL" id="TDV47769.1"/>
    </source>
</evidence>
<comment type="caution">
    <text evidence="5">The sequence shown here is derived from an EMBL/GenBank/DDBJ whole genome shotgun (WGS) entry which is preliminary data.</text>
</comment>
<dbReference type="GO" id="GO:0020037">
    <property type="term" value="F:heme binding"/>
    <property type="evidence" value="ECO:0007669"/>
    <property type="project" value="InterPro"/>
</dbReference>
<keyword evidence="5" id="KW-0560">Oxidoreductase</keyword>
<gene>
    <name evidence="5" type="ORF">CLV71_1094</name>
</gene>
<keyword evidence="5" id="KW-0575">Peroxidase</keyword>
<keyword evidence="3" id="KW-0325">Glycoprotein</keyword>
<dbReference type="Pfam" id="PF03098">
    <property type="entry name" value="An_peroxidase"/>
    <property type="match status" value="1"/>
</dbReference>
<dbReference type="PANTHER" id="PTHR11475:SF4">
    <property type="entry name" value="CHORION PEROXIDASE"/>
    <property type="match status" value="1"/>
</dbReference>
<name>A0A4R7VFF7_9PSEU</name>
<proteinExistence type="predicted"/>
<dbReference type="GO" id="GO:0006979">
    <property type="term" value="P:response to oxidative stress"/>
    <property type="evidence" value="ECO:0007669"/>
    <property type="project" value="InterPro"/>
</dbReference>
<keyword evidence="2" id="KW-0964">Secreted</keyword>
<comment type="subcellular location">
    <subcellularLocation>
        <location evidence="1">Secreted</location>
    </subcellularLocation>
</comment>
<sequence length="557" mass="61650">MSALQWGKFMSRHARNSFFVVDEGVLEFDREGRPNRRARHKGEHRFRFSRLGPEGEPVDEATRAALTEAITAAVPQGDAEVPAGFTYLGQFVDHDLTLDRTDAELGEDVPDHELDQGRSPALDLDSVYGRGPADRHDRAFYQRDGVRLKVGTTSRAGFPAGDAGVDREIEGYDLPRVGGTTGTPADRRRPLIPDLRNDENLAVAQTHLAFIRFHNRVADELALRGLRGNRLFDATRDEVVRHYQWMLRTDFLPRVVDPAVVADVFTNGRRFFEAPGRRHFGRPPTMPLEFAVAAYRFGHSMVRAAYQWNRVFRTGGPVGPATLFQLFTFTGVAGNFDGAATLPDLDDPNSGTVMTLPTNWIVDFRRLYDFTESNRPDLAVPAGSGNVARRIDSLLVNPLAQLPAGTFGGRGTEIPPIQRNLAFRNLTRANMVRLASGQQMAALFGVPPLTEAQILDGNQGATLAGLTTEQRAAVSADTPLWFYVLREAEFDNGRLGAVGGRIVAELFHRAMEGSRISTVRDGSWRPTLGPDRRTFRMTDLLLFAFEGKADLLNPLGD</sequence>
<dbReference type="EMBL" id="SOCP01000009">
    <property type="protein sequence ID" value="TDV47769.1"/>
    <property type="molecule type" value="Genomic_DNA"/>
</dbReference>
<dbReference type="AlphaFoldDB" id="A0A4R7VFF7"/>
<organism evidence="5 6">
    <name type="scientific">Actinophytocola oryzae</name>
    <dbReference type="NCBI Taxonomy" id="502181"/>
    <lineage>
        <taxon>Bacteria</taxon>
        <taxon>Bacillati</taxon>
        <taxon>Actinomycetota</taxon>
        <taxon>Actinomycetes</taxon>
        <taxon>Pseudonocardiales</taxon>
        <taxon>Pseudonocardiaceae</taxon>
    </lineage>
</organism>
<dbReference type="SUPFAM" id="SSF48113">
    <property type="entry name" value="Heme-dependent peroxidases"/>
    <property type="match status" value="1"/>
</dbReference>
<evidence type="ECO:0000256" key="1">
    <source>
        <dbReference type="ARBA" id="ARBA00004613"/>
    </source>
</evidence>
<keyword evidence="6" id="KW-1185">Reference proteome</keyword>
<reference evidence="5 6" key="1">
    <citation type="submission" date="2019-03" db="EMBL/GenBank/DDBJ databases">
        <title>Genomic Encyclopedia of Archaeal and Bacterial Type Strains, Phase II (KMG-II): from individual species to whole genera.</title>
        <authorList>
            <person name="Goeker M."/>
        </authorList>
    </citation>
    <scope>NUCLEOTIDE SEQUENCE [LARGE SCALE GENOMIC DNA]</scope>
    <source>
        <strain evidence="5 6">DSM 45499</strain>
    </source>
</reference>
<evidence type="ECO:0000256" key="4">
    <source>
        <dbReference type="SAM" id="MobiDB-lite"/>
    </source>
</evidence>
<dbReference type="GO" id="GO:0004601">
    <property type="term" value="F:peroxidase activity"/>
    <property type="evidence" value="ECO:0007669"/>
    <property type="project" value="UniProtKB-KW"/>
</dbReference>
<dbReference type="GO" id="GO:0005576">
    <property type="term" value="C:extracellular region"/>
    <property type="evidence" value="ECO:0007669"/>
    <property type="project" value="UniProtKB-SubCell"/>
</dbReference>
<evidence type="ECO:0000256" key="2">
    <source>
        <dbReference type="ARBA" id="ARBA00022525"/>
    </source>
</evidence>
<dbReference type="Gene3D" id="1.10.640.10">
    <property type="entry name" value="Haem peroxidase domain superfamily, animal type"/>
    <property type="match status" value="1"/>
</dbReference>